<keyword evidence="3" id="KW-1185">Reference proteome</keyword>
<dbReference type="Proteomes" id="UP000446866">
    <property type="component" value="Unassembled WGS sequence"/>
</dbReference>
<comment type="caution">
    <text evidence="2">The sequence shown here is derived from an EMBL/GenBank/DDBJ whole genome shotgun (WGS) entry which is preliminary data.</text>
</comment>
<dbReference type="RefSeq" id="WP_160200694.1">
    <property type="nucleotide sequence ID" value="NZ_QXWK01000001.1"/>
</dbReference>
<sequence>MEEKMRILKMLEEGTITAEEASDLIEALQSTDTQTTLMAEKPYNKRMLRILVDNESNGDKVTVQFPVGAVKKILKVTGKLPLPEEQMQDFDLAELMEAINECLDEELDGDIVNVTSSAENTTIRICIE</sequence>
<reference evidence="2 3" key="1">
    <citation type="submission" date="2018-08" db="EMBL/GenBank/DDBJ databases">
        <title>Murine metabolic-syndrome-specific gut microbial biobank.</title>
        <authorList>
            <person name="Liu C."/>
        </authorList>
    </citation>
    <scope>NUCLEOTIDE SEQUENCE [LARGE SCALE GENOMIC DNA]</scope>
    <source>
        <strain evidence="2 3">28</strain>
    </source>
</reference>
<evidence type="ECO:0000313" key="2">
    <source>
        <dbReference type="EMBL" id="NBH60408.1"/>
    </source>
</evidence>
<organism evidence="2 3">
    <name type="scientific">Anaerotruncus colihominis</name>
    <dbReference type="NCBI Taxonomy" id="169435"/>
    <lineage>
        <taxon>Bacteria</taxon>
        <taxon>Bacillati</taxon>
        <taxon>Bacillota</taxon>
        <taxon>Clostridia</taxon>
        <taxon>Eubacteriales</taxon>
        <taxon>Oscillospiraceae</taxon>
        <taxon>Anaerotruncus</taxon>
    </lineage>
</organism>
<gene>
    <name evidence="2" type="ORF">D0435_01795</name>
</gene>
<protein>
    <recommendedName>
        <fullName evidence="1">YvlB/LiaX N-terminal domain-containing protein</fullName>
    </recommendedName>
</protein>
<dbReference type="InterPro" id="IPR053959">
    <property type="entry name" value="YvlB/LiaX_N"/>
</dbReference>
<evidence type="ECO:0000313" key="3">
    <source>
        <dbReference type="Proteomes" id="UP000446866"/>
    </source>
</evidence>
<proteinExistence type="predicted"/>
<name>A0A845QJX3_9FIRM</name>
<feature type="domain" description="YvlB/LiaX N-terminal" evidence="1">
    <location>
        <begin position="2"/>
        <end position="30"/>
    </location>
</feature>
<dbReference type="Pfam" id="PF22746">
    <property type="entry name" value="SHOCT-like_DUF2089-C"/>
    <property type="match status" value="1"/>
</dbReference>
<evidence type="ECO:0000259" key="1">
    <source>
        <dbReference type="Pfam" id="PF22746"/>
    </source>
</evidence>
<dbReference type="AlphaFoldDB" id="A0A845QJX3"/>
<dbReference type="EMBL" id="QXWK01000001">
    <property type="protein sequence ID" value="NBH60408.1"/>
    <property type="molecule type" value="Genomic_DNA"/>
</dbReference>
<accession>A0A845QJX3</accession>